<accession>A0A150PFF5</accession>
<feature type="region of interest" description="Disordered" evidence="1">
    <location>
        <begin position="59"/>
        <end position="96"/>
    </location>
</feature>
<sequence length="96" mass="10114">MDRLFKLLTELSIDPFEHAAVTAGGQDAALTDEERAALARSRSSDAQAEIAGGAWSRCAWIGDPGPDPDEDPDPPGRKAQGSRAGCRLPGGDRARL</sequence>
<comment type="caution">
    <text evidence="2">The sequence shown here is derived from an EMBL/GenBank/DDBJ whole genome shotgun (WGS) entry which is preliminary data.</text>
</comment>
<evidence type="ECO:0000313" key="2">
    <source>
        <dbReference type="EMBL" id="KYF54395.1"/>
    </source>
</evidence>
<dbReference type="Proteomes" id="UP000075420">
    <property type="component" value="Unassembled WGS sequence"/>
</dbReference>
<dbReference type="AlphaFoldDB" id="A0A150PFF5"/>
<proteinExistence type="predicted"/>
<name>A0A150PFF5_SORCE</name>
<evidence type="ECO:0000313" key="3">
    <source>
        <dbReference type="Proteomes" id="UP000075420"/>
    </source>
</evidence>
<protein>
    <submittedName>
        <fullName evidence="2">Uncharacterized protein</fullName>
    </submittedName>
</protein>
<reference evidence="2 3" key="1">
    <citation type="submission" date="2014-02" db="EMBL/GenBank/DDBJ databases">
        <title>The small core and large imbalanced accessory genome model reveals a collaborative survival strategy of Sorangium cellulosum strains in nature.</title>
        <authorList>
            <person name="Han K."/>
            <person name="Peng R."/>
            <person name="Blom J."/>
            <person name="Li Y.-Z."/>
        </authorList>
    </citation>
    <scope>NUCLEOTIDE SEQUENCE [LARGE SCALE GENOMIC DNA]</scope>
    <source>
        <strain evidence="2 3">So0157-25</strain>
    </source>
</reference>
<gene>
    <name evidence="2" type="ORF">BE08_17835</name>
</gene>
<evidence type="ECO:0000256" key="1">
    <source>
        <dbReference type="SAM" id="MobiDB-lite"/>
    </source>
</evidence>
<organism evidence="2 3">
    <name type="scientific">Sorangium cellulosum</name>
    <name type="common">Polyangium cellulosum</name>
    <dbReference type="NCBI Taxonomy" id="56"/>
    <lineage>
        <taxon>Bacteria</taxon>
        <taxon>Pseudomonadati</taxon>
        <taxon>Myxococcota</taxon>
        <taxon>Polyangia</taxon>
        <taxon>Polyangiales</taxon>
        <taxon>Polyangiaceae</taxon>
        <taxon>Sorangium</taxon>
    </lineage>
</organism>
<dbReference type="EMBL" id="JELY01001854">
    <property type="protein sequence ID" value="KYF54395.1"/>
    <property type="molecule type" value="Genomic_DNA"/>
</dbReference>